<dbReference type="Proteomes" id="UP000887540">
    <property type="component" value="Unplaced"/>
</dbReference>
<name>A0A914CZE3_9BILA</name>
<proteinExistence type="predicted"/>
<sequence>MNEVNRRLQIIAIAIANGIDGFITIVGEAYTTVSELETWKAEIQSVIDEATMGFQAPSQQMSSQNPAHPSMFSLSELKVEKFDGNILLYREWKERMTSDIFRRADIPDKVKVQLTVDRLMNKAFK</sequence>
<dbReference type="WBParaSite" id="ACRNAN_scaffold16687.g24545.t1">
    <property type="protein sequence ID" value="ACRNAN_scaffold16687.g24545.t1"/>
    <property type="gene ID" value="ACRNAN_scaffold16687.g24545"/>
</dbReference>
<protein>
    <submittedName>
        <fullName evidence="2">Uncharacterized protein</fullName>
    </submittedName>
</protein>
<organism evidence="1 2">
    <name type="scientific">Acrobeloides nanus</name>
    <dbReference type="NCBI Taxonomy" id="290746"/>
    <lineage>
        <taxon>Eukaryota</taxon>
        <taxon>Metazoa</taxon>
        <taxon>Ecdysozoa</taxon>
        <taxon>Nematoda</taxon>
        <taxon>Chromadorea</taxon>
        <taxon>Rhabditida</taxon>
        <taxon>Tylenchina</taxon>
        <taxon>Cephalobomorpha</taxon>
        <taxon>Cephaloboidea</taxon>
        <taxon>Cephalobidae</taxon>
        <taxon>Acrobeloides</taxon>
    </lineage>
</organism>
<evidence type="ECO:0000313" key="1">
    <source>
        <dbReference type="Proteomes" id="UP000887540"/>
    </source>
</evidence>
<accession>A0A914CZE3</accession>
<reference evidence="2" key="1">
    <citation type="submission" date="2022-11" db="UniProtKB">
        <authorList>
            <consortium name="WormBaseParasite"/>
        </authorList>
    </citation>
    <scope>IDENTIFICATION</scope>
</reference>
<evidence type="ECO:0000313" key="2">
    <source>
        <dbReference type="WBParaSite" id="ACRNAN_scaffold16687.g24545.t1"/>
    </source>
</evidence>
<dbReference type="AlphaFoldDB" id="A0A914CZE3"/>
<keyword evidence="1" id="KW-1185">Reference proteome</keyword>